<gene>
    <name evidence="2" type="ORF">SASPL_105679</name>
</gene>
<dbReference type="PANTHER" id="PTHR46250">
    <property type="entry name" value="MYB/SANT-LIKE DNA-BINDING DOMAIN PROTEIN-RELATED"/>
    <property type="match status" value="1"/>
</dbReference>
<evidence type="ECO:0008006" key="4">
    <source>
        <dbReference type="Google" id="ProtNLM"/>
    </source>
</evidence>
<dbReference type="EMBL" id="PNBA02000002">
    <property type="protein sequence ID" value="KAG6434058.1"/>
    <property type="molecule type" value="Genomic_DNA"/>
</dbReference>
<dbReference type="AlphaFoldDB" id="A0A8X8YQW8"/>
<dbReference type="OrthoDB" id="910206at2759"/>
<feature type="region of interest" description="Disordered" evidence="1">
    <location>
        <begin position="198"/>
        <end position="219"/>
    </location>
</feature>
<evidence type="ECO:0000256" key="1">
    <source>
        <dbReference type="SAM" id="MobiDB-lite"/>
    </source>
</evidence>
<feature type="compositionally biased region" description="Polar residues" evidence="1">
    <location>
        <begin position="200"/>
        <end position="219"/>
    </location>
</feature>
<keyword evidence="3" id="KW-1185">Reference proteome</keyword>
<reference evidence="2" key="1">
    <citation type="submission" date="2018-01" db="EMBL/GenBank/DDBJ databases">
        <authorList>
            <person name="Mao J.F."/>
        </authorList>
    </citation>
    <scope>NUCLEOTIDE SEQUENCE</scope>
    <source>
        <strain evidence="2">Huo1</strain>
        <tissue evidence="2">Leaf</tissue>
    </source>
</reference>
<dbReference type="PANTHER" id="PTHR46250:SF15">
    <property type="entry name" value="OS01G0523800 PROTEIN"/>
    <property type="match status" value="1"/>
</dbReference>
<evidence type="ECO:0000313" key="2">
    <source>
        <dbReference type="EMBL" id="KAG6434058.1"/>
    </source>
</evidence>
<sequence length="330" mass="37472">MSDYIPKKFTLGKIGSPYGRNSKTKGDRTRRSWSDSEEANLLLGLKDLVTHGWKADNGFRAGYLSRLEENLKREFPSTDLKGNPHIDSKITAWKKSYNLLTNILDRSGVGFGYNGDFKIDCDDEQWAQIVKHDRNASGMRNKAWPYLEQWKEIFGKDRTNGVGAEDVMDAVNSLYSRQNLNTSNGSQDYNMSLDDLSATEPMSKQSTPDEVGKSSPQSTKVVVFDKSSGRKRKHDDSLDALDELLNKMHEGTNVRLKYLSMRIGYEFDLTKAQKDMYDLLGTIPGLTMDQKFDAGEIIVEKVERLNFFMGLPECARLPYVMCALEKRRAT</sequence>
<accession>A0A8X8YQW8</accession>
<protein>
    <recommendedName>
        <fullName evidence="4">Myb/SANT-like domain-containing protein</fullName>
    </recommendedName>
</protein>
<dbReference type="Proteomes" id="UP000298416">
    <property type="component" value="Unassembled WGS sequence"/>
</dbReference>
<comment type="caution">
    <text evidence="2">The sequence shown here is derived from an EMBL/GenBank/DDBJ whole genome shotgun (WGS) entry which is preliminary data.</text>
</comment>
<evidence type="ECO:0000313" key="3">
    <source>
        <dbReference type="Proteomes" id="UP000298416"/>
    </source>
</evidence>
<reference evidence="2" key="2">
    <citation type="submission" date="2020-08" db="EMBL/GenBank/DDBJ databases">
        <title>Plant Genome Project.</title>
        <authorList>
            <person name="Zhang R.-G."/>
        </authorList>
    </citation>
    <scope>NUCLEOTIDE SEQUENCE</scope>
    <source>
        <strain evidence="2">Huo1</strain>
        <tissue evidence="2">Leaf</tissue>
    </source>
</reference>
<name>A0A8X8YQW8_SALSN</name>
<organism evidence="2">
    <name type="scientific">Salvia splendens</name>
    <name type="common">Scarlet sage</name>
    <dbReference type="NCBI Taxonomy" id="180675"/>
    <lineage>
        <taxon>Eukaryota</taxon>
        <taxon>Viridiplantae</taxon>
        <taxon>Streptophyta</taxon>
        <taxon>Embryophyta</taxon>
        <taxon>Tracheophyta</taxon>
        <taxon>Spermatophyta</taxon>
        <taxon>Magnoliopsida</taxon>
        <taxon>eudicotyledons</taxon>
        <taxon>Gunneridae</taxon>
        <taxon>Pentapetalae</taxon>
        <taxon>asterids</taxon>
        <taxon>lamiids</taxon>
        <taxon>Lamiales</taxon>
        <taxon>Lamiaceae</taxon>
        <taxon>Nepetoideae</taxon>
        <taxon>Mentheae</taxon>
        <taxon>Salviinae</taxon>
        <taxon>Salvia</taxon>
        <taxon>Salvia subgen. Calosphace</taxon>
        <taxon>core Calosphace</taxon>
    </lineage>
</organism>
<proteinExistence type="predicted"/>